<reference evidence="3" key="1">
    <citation type="journal article" date="2021" name="PeerJ">
        <title>Extensive microbial diversity within the chicken gut microbiome revealed by metagenomics and culture.</title>
        <authorList>
            <person name="Gilroy R."/>
            <person name="Ravi A."/>
            <person name="Getino M."/>
            <person name="Pursley I."/>
            <person name="Horton D.L."/>
            <person name="Alikhan N.F."/>
            <person name="Baker D."/>
            <person name="Gharbi K."/>
            <person name="Hall N."/>
            <person name="Watson M."/>
            <person name="Adriaenssens E.M."/>
            <person name="Foster-Nyarko E."/>
            <person name="Jarju S."/>
            <person name="Secka A."/>
            <person name="Antonio M."/>
            <person name="Oren A."/>
            <person name="Chaudhuri R.R."/>
            <person name="La Ragione R."/>
            <person name="Hildebrand F."/>
            <person name="Pallen M.J."/>
        </authorList>
    </citation>
    <scope>NUCLEOTIDE SEQUENCE</scope>
    <source>
        <strain evidence="3">12435</strain>
    </source>
</reference>
<evidence type="ECO:0000313" key="4">
    <source>
        <dbReference type="Proteomes" id="UP000823990"/>
    </source>
</evidence>
<reference evidence="3" key="2">
    <citation type="submission" date="2021-04" db="EMBL/GenBank/DDBJ databases">
        <authorList>
            <person name="Gilroy R."/>
        </authorList>
    </citation>
    <scope>NUCLEOTIDE SEQUENCE</scope>
    <source>
        <strain evidence="3">12435</strain>
    </source>
</reference>
<feature type="domain" description="DnaB/C C-terminal" evidence="2">
    <location>
        <begin position="127"/>
        <end position="190"/>
    </location>
</feature>
<dbReference type="Pfam" id="PF07261">
    <property type="entry name" value="DnaB_2"/>
    <property type="match status" value="1"/>
</dbReference>
<comment type="similarity">
    <text evidence="1">Belongs to the DnaB/DnaD family.</text>
</comment>
<comment type="caution">
    <text evidence="3">The sequence shown here is derived from an EMBL/GenBank/DDBJ whole genome shotgun (WGS) entry which is preliminary data.</text>
</comment>
<dbReference type="InterPro" id="IPR034829">
    <property type="entry name" value="DnaD-like_sf"/>
</dbReference>
<dbReference type="Proteomes" id="UP000823990">
    <property type="component" value="Unassembled WGS sequence"/>
</dbReference>
<evidence type="ECO:0000259" key="2">
    <source>
        <dbReference type="Pfam" id="PF07261"/>
    </source>
</evidence>
<dbReference type="AlphaFoldDB" id="A0A9D1TQU5"/>
<accession>A0A9D1TQU5</accession>
<dbReference type="Gene3D" id="1.10.10.630">
    <property type="entry name" value="DnaD domain-like"/>
    <property type="match status" value="1"/>
</dbReference>
<dbReference type="EMBL" id="DXHS01000008">
    <property type="protein sequence ID" value="HIW01789.1"/>
    <property type="molecule type" value="Genomic_DNA"/>
</dbReference>
<evidence type="ECO:0000256" key="1">
    <source>
        <dbReference type="ARBA" id="ARBA00093462"/>
    </source>
</evidence>
<gene>
    <name evidence="3" type="ORF">H9892_00390</name>
</gene>
<sequence length="477" mass="54433">MAFTRLSSELTAKTGIELDNIFILELMPFAPENYTKVYIYGKMLAEGNSGADNSPDRMAKLLGMTEDDVMEAFRYWEEQGLVRISAVPPFEIEYKPVSYTRPSHKAFSKKKFTAFNEMLMRMFPNREFLPSELNEYYSVIEDYHIDTDAMLSIIAYCARLKGKSVGWKYIVTVARNLANEGCRTTEEVETKLSSYDIVSADVAKVFKVLKIRRAQDFEDVRLYRKWTEEMGFSPAAVLSVAKGVYGEMKGLDTLLTRYHADGLTELRDIEEYRENRANLLTLTKELLAHLDVRYNHLDYYAETYVKEWLKMGFDAQSLMLVADYCFRREKKSCEKMNALLKECADAGLTGEAEVRARFAGESKSDAAISALLAKMGVSGDVTSRDRDSYNIWTNYWHIPAELLGYAAERSMGEANPRVRMHTLVKQFHENGISDVESAKRMAGGRNSGTNSVTPDRISTEEAEKLNYKLMHIKPEDI</sequence>
<protein>
    <submittedName>
        <fullName evidence="3">DnaD domain protein</fullName>
    </submittedName>
</protein>
<name>A0A9D1TQU5_9FIRM</name>
<proteinExistence type="inferred from homology"/>
<organism evidence="3 4">
    <name type="scientific">Candidatus Protoclostridium stercorigallinarum</name>
    <dbReference type="NCBI Taxonomy" id="2838741"/>
    <lineage>
        <taxon>Bacteria</taxon>
        <taxon>Bacillati</taxon>
        <taxon>Bacillota</taxon>
        <taxon>Clostridia</taxon>
        <taxon>Candidatus Protoclostridium</taxon>
    </lineage>
</organism>
<evidence type="ECO:0000313" key="3">
    <source>
        <dbReference type="EMBL" id="HIW01789.1"/>
    </source>
</evidence>
<dbReference type="InterPro" id="IPR006343">
    <property type="entry name" value="DnaB/C_C"/>
</dbReference>